<evidence type="ECO:0000256" key="1">
    <source>
        <dbReference type="SAM" id="MobiDB-lite"/>
    </source>
</evidence>
<dbReference type="RefSeq" id="WP_144843989.1">
    <property type="nucleotide sequence ID" value="NZ_VMRJ01000001.1"/>
</dbReference>
<dbReference type="Pfam" id="PF13519">
    <property type="entry name" value="VWA_2"/>
    <property type="match status" value="1"/>
</dbReference>
<dbReference type="SUPFAM" id="SSF53300">
    <property type="entry name" value="vWA-like"/>
    <property type="match status" value="1"/>
</dbReference>
<dbReference type="EMBL" id="VMRJ01000001">
    <property type="protein sequence ID" value="TVT43013.1"/>
    <property type="molecule type" value="Genomic_DNA"/>
</dbReference>
<comment type="caution">
    <text evidence="3">The sequence shown here is derived from an EMBL/GenBank/DDBJ whole genome shotgun (WGS) entry which is preliminary data.</text>
</comment>
<name>A0A558C2J1_9BACT</name>
<dbReference type="OrthoDB" id="9766126at2"/>
<accession>A0A558C2J1</accession>
<reference evidence="3 4" key="1">
    <citation type="submission" date="2019-07" db="EMBL/GenBank/DDBJ databases">
        <title>Hymenobacter sp. straun FUR1 Genome sequencing and assembly.</title>
        <authorList>
            <person name="Chhetri G."/>
        </authorList>
    </citation>
    <scope>NUCLEOTIDE SEQUENCE [LARGE SCALE GENOMIC DNA]</scope>
    <source>
        <strain evidence="3 4">Fur1</strain>
    </source>
</reference>
<dbReference type="Proteomes" id="UP000317624">
    <property type="component" value="Unassembled WGS sequence"/>
</dbReference>
<keyword evidence="4" id="KW-1185">Reference proteome</keyword>
<dbReference type="AlphaFoldDB" id="A0A558C2J1"/>
<dbReference type="Gene3D" id="3.40.50.410">
    <property type="entry name" value="von Willebrand factor, type A domain"/>
    <property type="match status" value="1"/>
</dbReference>
<proteinExistence type="predicted"/>
<dbReference type="CDD" id="cd00198">
    <property type="entry name" value="vWFA"/>
    <property type="match status" value="1"/>
</dbReference>
<feature type="domain" description="VWFA" evidence="2">
    <location>
        <begin position="182"/>
        <end position="280"/>
    </location>
</feature>
<feature type="region of interest" description="Disordered" evidence="1">
    <location>
        <begin position="107"/>
        <end position="130"/>
    </location>
</feature>
<protein>
    <submittedName>
        <fullName evidence="3">VWA domain-containing protein</fullName>
    </submittedName>
</protein>
<gene>
    <name evidence="3" type="ORF">FNT36_02665</name>
</gene>
<organism evidence="3 4">
    <name type="scientific">Hymenobacter setariae</name>
    <dbReference type="NCBI Taxonomy" id="2594794"/>
    <lineage>
        <taxon>Bacteria</taxon>
        <taxon>Pseudomonadati</taxon>
        <taxon>Bacteroidota</taxon>
        <taxon>Cytophagia</taxon>
        <taxon>Cytophagales</taxon>
        <taxon>Hymenobacteraceae</taxon>
        <taxon>Hymenobacter</taxon>
    </lineage>
</organism>
<sequence>MALGVRFRDFVPDENSGDKGFEQLLKLFMQLITITSGDVGEALQWLNELDKQYGLTDDDYGMGNFIEDLKKKGYIDENEQERGELKITAKTEQKIRKSALEEIFGKLKKSSTGNHRTPQTGQGDEQSTDLREFRFGDSLEQIQMSESIRNAQLNHGMDGDNFMLTEGDLEVRENEHKSQTSTVLMIDISHSMILYGEDRITPAKKVAMALAELVKQKYPKDTLDVIVFGNDAWQIEVKDLPYLQVGPYHTNTVAGLELAMDLLRKRKTPNKQIFMITDGKPTCLKEPGGYYKNSFGLDRKVVNKTLNLAAAARRVKIPITTFMITSDPYLQKFVEEFTEVNQGKAYYSGLKGLGHLVFEDYKKNRRKSL</sequence>
<feature type="compositionally biased region" description="Polar residues" evidence="1">
    <location>
        <begin position="110"/>
        <end position="125"/>
    </location>
</feature>
<evidence type="ECO:0000313" key="3">
    <source>
        <dbReference type="EMBL" id="TVT43013.1"/>
    </source>
</evidence>
<evidence type="ECO:0000313" key="4">
    <source>
        <dbReference type="Proteomes" id="UP000317624"/>
    </source>
</evidence>
<evidence type="ECO:0000259" key="2">
    <source>
        <dbReference type="Pfam" id="PF13519"/>
    </source>
</evidence>
<dbReference type="InterPro" id="IPR002035">
    <property type="entry name" value="VWF_A"/>
</dbReference>
<dbReference type="InterPro" id="IPR036465">
    <property type="entry name" value="vWFA_dom_sf"/>
</dbReference>